<evidence type="ECO:0000313" key="1">
    <source>
        <dbReference type="EMBL" id="PZM10722.1"/>
    </source>
</evidence>
<organism evidence="1 2">
    <name type="scientific">Rhizobium tubonense</name>
    <dbReference type="NCBI Taxonomy" id="484088"/>
    <lineage>
        <taxon>Bacteria</taxon>
        <taxon>Pseudomonadati</taxon>
        <taxon>Pseudomonadota</taxon>
        <taxon>Alphaproteobacteria</taxon>
        <taxon>Hyphomicrobiales</taxon>
        <taxon>Rhizobiaceae</taxon>
        <taxon>Rhizobium/Agrobacterium group</taxon>
        <taxon>Rhizobium</taxon>
    </lineage>
</organism>
<dbReference type="Proteomes" id="UP000248925">
    <property type="component" value="Unassembled WGS sequence"/>
</dbReference>
<keyword evidence="2" id="KW-1185">Reference proteome</keyword>
<evidence type="ECO:0000313" key="2">
    <source>
        <dbReference type="Proteomes" id="UP000248925"/>
    </source>
</evidence>
<gene>
    <name evidence="1" type="ORF">CPY51_22010</name>
</gene>
<reference evidence="1 2" key="1">
    <citation type="journal article" date="2018" name="Sci. Rep.">
        <title>Rhizobium tumorigenes sp. nov., a novel plant tumorigenic bacterium isolated from cane gall tumors on thornless blackberry.</title>
        <authorList>
            <person name="Kuzmanovi N."/>
            <person name="Smalla K."/>
            <person name="Gronow S."/>
            <person name="PuBawska J."/>
        </authorList>
    </citation>
    <scope>NUCLEOTIDE SEQUENCE [LARGE SCALE GENOMIC DNA]</scope>
    <source>
        <strain evidence="1 2">CCBAU 85046</strain>
    </source>
</reference>
<protein>
    <submittedName>
        <fullName evidence="1">Uncharacterized protein</fullName>
    </submittedName>
</protein>
<dbReference type="OrthoDB" id="8019848at2"/>
<dbReference type="RefSeq" id="WP_111162391.1">
    <property type="nucleotide sequence ID" value="NZ_PCDP01000045.1"/>
</dbReference>
<proteinExistence type="predicted"/>
<accession>A0A2W4CBR6</accession>
<comment type="caution">
    <text evidence="1">The sequence shown here is derived from an EMBL/GenBank/DDBJ whole genome shotgun (WGS) entry which is preliminary data.</text>
</comment>
<dbReference type="AlphaFoldDB" id="A0A2W4CBR6"/>
<sequence length="103" mass="11843">MKYFTVEIGGRPIACFRSEDQEDAEHFFEAEDFREDLTVMLSDGKPLWDGLATLNLRDATAEEQREVDQAYEFDEDLPKEADDEFVVFLVPVSDPADDTDDEE</sequence>
<name>A0A2W4CBR6_9HYPH</name>
<dbReference type="EMBL" id="PCDP01000045">
    <property type="protein sequence ID" value="PZM10722.1"/>
    <property type="molecule type" value="Genomic_DNA"/>
</dbReference>